<dbReference type="EMBL" id="AP035881">
    <property type="protein sequence ID" value="BFP47825.1"/>
    <property type="molecule type" value="Genomic_DNA"/>
</dbReference>
<evidence type="ECO:0000313" key="1">
    <source>
        <dbReference type="EMBL" id="BFP47825.1"/>
    </source>
</evidence>
<dbReference type="AlphaFoldDB" id="A0AB33K0R0"/>
<organism evidence="1">
    <name type="scientific">Kitasatospora sp. CMC57</name>
    <dbReference type="NCBI Taxonomy" id="3231513"/>
    <lineage>
        <taxon>Bacteria</taxon>
        <taxon>Bacillati</taxon>
        <taxon>Actinomycetota</taxon>
        <taxon>Actinomycetes</taxon>
        <taxon>Kitasatosporales</taxon>
        <taxon>Streptomycetaceae</taxon>
        <taxon>Kitasatospora</taxon>
    </lineage>
</organism>
<proteinExistence type="predicted"/>
<protein>
    <submittedName>
        <fullName evidence="1">DUF2332 domain-containing protein</fullName>
    </submittedName>
</protein>
<sequence length="355" mass="37824">MPLPHAAAMIDRQADACGELGSPLYEFLLRRAALDVASGGPCAAAVVGHEDAPGPDAIALRLLGGVHALVLTGRAPDLAAYYPSAGGRFTLPVPGGAWTAFRTTVADHLDWVRSWLTRPPQTNETGRANLLIAGLLHLLADTPRPVRLFELGASAGLNLLADRFRCEWSGGAHGPAGSPVRLTDAWRGDPVFPLDRPLPELEFTERRGCDLTPIDPLSPEGALALRAYVWADRPERAARLDGALALAAEHPVKVERIGAADFLGPVSVAEEALTVVWHSVMRQYVPAEEWARVEAELARLAAASTPTAPFAHLAFEPTRVGGSEQRRFVLTVRAGTGPAQVLAEAVPHGLPAWAW</sequence>
<dbReference type="RefSeq" id="WP_407990111.1">
    <property type="nucleotide sequence ID" value="NZ_AP035881.2"/>
</dbReference>
<accession>A0AB33K0R0</accession>
<reference evidence="1" key="1">
    <citation type="submission" date="2024-07" db="EMBL/GenBank/DDBJ databases">
        <title>Complete genome sequences of cellulolytic bacteria, Kitasatospora sp. CMC57 and Streptomyces sp. CMC78, isolated from Japanese agricultural soil.</title>
        <authorList>
            <person name="Hashimoto T."/>
            <person name="Ito M."/>
            <person name="Iwamoto M."/>
            <person name="Fukahori D."/>
            <person name="Shoda T."/>
            <person name="Sakoda M."/>
            <person name="Morohoshi T."/>
            <person name="Mitsuboshi M."/>
            <person name="Nishizawa T."/>
        </authorList>
    </citation>
    <scope>NUCLEOTIDE SEQUENCE</scope>
    <source>
        <strain evidence="1">CMC57</strain>
    </source>
</reference>
<dbReference type="PIRSF" id="PIRSF012608">
    <property type="entry name" value="UCP012608"/>
    <property type="match status" value="1"/>
</dbReference>
<dbReference type="InterPro" id="IPR011200">
    <property type="entry name" value="UCP012608"/>
</dbReference>
<gene>
    <name evidence="1" type="ORF">KCMC57_41930</name>
</gene>
<dbReference type="Pfam" id="PF10094">
    <property type="entry name" value="DUF2332"/>
    <property type="match status" value="1"/>
</dbReference>
<name>A0AB33K0R0_9ACTN</name>